<protein>
    <submittedName>
        <fullName evidence="1">Uncharacterized protein</fullName>
    </submittedName>
</protein>
<evidence type="ECO:0000313" key="1">
    <source>
        <dbReference type="EMBL" id="KAH7255673.1"/>
    </source>
</evidence>
<gene>
    <name evidence="1" type="ORF">BKA55DRAFT_325306</name>
</gene>
<dbReference type="RefSeq" id="XP_046051242.1">
    <property type="nucleotide sequence ID" value="XM_046185696.1"/>
</dbReference>
<dbReference type="EMBL" id="JAGMUX010000006">
    <property type="protein sequence ID" value="KAH7255673.1"/>
    <property type="molecule type" value="Genomic_DNA"/>
</dbReference>
<sequence length="123" mass="13885">MFLVLARSSSCWFFQLSYCHNPATPHNSTEQSSNSLHFYSTSNGPRPNLVKLPRSGRVVRPPRHNRAVTRAPGCLPMNNYFIVLLTPNNSRNRGHITDEGGTQSCTWQKGKSFIQPKTARIDK</sequence>
<evidence type="ECO:0000313" key="2">
    <source>
        <dbReference type="Proteomes" id="UP000720189"/>
    </source>
</evidence>
<name>A0A9P9KC22_FUSRE</name>
<organism evidence="1 2">
    <name type="scientific">Fusarium redolens</name>
    <dbReference type="NCBI Taxonomy" id="48865"/>
    <lineage>
        <taxon>Eukaryota</taxon>
        <taxon>Fungi</taxon>
        <taxon>Dikarya</taxon>
        <taxon>Ascomycota</taxon>
        <taxon>Pezizomycotina</taxon>
        <taxon>Sordariomycetes</taxon>
        <taxon>Hypocreomycetidae</taxon>
        <taxon>Hypocreales</taxon>
        <taxon>Nectriaceae</taxon>
        <taxon>Fusarium</taxon>
        <taxon>Fusarium redolens species complex</taxon>
    </lineage>
</organism>
<dbReference type="AlphaFoldDB" id="A0A9P9KC22"/>
<dbReference type="GeneID" id="70215650"/>
<dbReference type="Proteomes" id="UP000720189">
    <property type="component" value="Unassembled WGS sequence"/>
</dbReference>
<reference evidence="1" key="1">
    <citation type="journal article" date="2021" name="Nat. Commun.">
        <title>Genetic determinants of endophytism in the Arabidopsis root mycobiome.</title>
        <authorList>
            <person name="Mesny F."/>
            <person name="Miyauchi S."/>
            <person name="Thiergart T."/>
            <person name="Pickel B."/>
            <person name="Atanasova L."/>
            <person name="Karlsson M."/>
            <person name="Huettel B."/>
            <person name="Barry K.W."/>
            <person name="Haridas S."/>
            <person name="Chen C."/>
            <person name="Bauer D."/>
            <person name="Andreopoulos W."/>
            <person name="Pangilinan J."/>
            <person name="LaButti K."/>
            <person name="Riley R."/>
            <person name="Lipzen A."/>
            <person name="Clum A."/>
            <person name="Drula E."/>
            <person name="Henrissat B."/>
            <person name="Kohler A."/>
            <person name="Grigoriev I.V."/>
            <person name="Martin F.M."/>
            <person name="Hacquard S."/>
        </authorList>
    </citation>
    <scope>NUCLEOTIDE SEQUENCE</scope>
    <source>
        <strain evidence="1">MPI-CAGE-AT-0023</strain>
    </source>
</reference>
<accession>A0A9P9KC22</accession>
<keyword evidence="2" id="KW-1185">Reference proteome</keyword>
<comment type="caution">
    <text evidence="1">The sequence shown here is derived from an EMBL/GenBank/DDBJ whole genome shotgun (WGS) entry which is preliminary data.</text>
</comment>
<proteinExistence type="predicted"/>